<dbReference type="InterPro" id="IPR003661">
    <property type="entry name" value="HisK_dim/P_dom"/>
</dbReference>
<dbReference type="Gene3D" id="3.30.565.10">
    <property type="entry name" value="Histidine kinase-like ATPase, C-terminal domain"/>
    <property type="match status" value="1"/>
</dbReference>
<keyword evidence="3" id="KW-0597">Phosphoprotein</keyword>
<dbReference type="InterPro" id="IPR005467">
    <property type="entry name" value="His_kinase_dom"/>
</dbReference>
<evidence type="ECO:0000256" key="1">
    <source>
        <dbReference type="ARBA" id="ARBA00000085"/>
    </source>
</evidence>
<dbReference type="PRINTS" id="PR00344">
    <property type="entry name" value="BCTRLSENSOR"/>
</dbReference>
<keyword evidence="4" id="KW-0175">Coiled coil</keyword>
<dbReference type="EMBL" id="CP040749">
    <property type="protein sequence ID" value="QCX41029.1"/>
    <property type="molecule type" value="Genomic_DNA"/>
</dbReference>
<dbReference type="CDD" id="cd00082">
    <property type="entry name" value="HisKA"/>
    <property type="match status" value="1"/>
</dbReference>
<dbReference type="Proteomes" id="UP000306229">
    <property type="component" value="Chromosome"/>
</dbReference>
<dbReference type="InterPro" id="IPR036097">
    <property type="entry name" value="HisK_dim/P_sf"/>
</dbReference>
<dbReference type="PANTHER" id="PTHR43065:SF42">
    <property type="entry name" value="TWO-COMPONENT SENSOR PPRA"/>
    <property type="match status" value="1"/>
</dbReference>
<comment type="catalytic activity">
    <reaction evidence="1">
        <text>ATP + protein L-histidine = ADP + protein N-phospho-L-histidine.</text>
        <dbReference type="EC" id="2.7.13.3"/>
    </reaction>
</comment>
<dbReference type="Pfam" id="PF02518">
    <property type="entry name" value="HATPase_c"/>
    <property type="match status" value="1"/>
</dbReference>
<evidence type="ECO:0000259" key="6">
    <source>
        <dbReference type="PROSITE" id="PS50109"/>
    </source>
</evidence>
<name>A0A5B7TW29_9FLAO</name>
<dbReference type="SUPFAM" id="SSF47384">
    <property type="entry name" value="Homodimeric domain of signal transducing histidine kinase"/>
    <property type="match status" value="1"/>
</dbReference>
<dbReference type="SUPFAM" id="SSF55874">
    <property type="entry name" value="ATPase domain of HSP90 chaperone/DNA topoisomerase II/histidine kinase"/>
    <property type="match status" value="1"/>
</dbReference>
<keyword evidence="5" id="KW-1133">Transmembrane helix</keyword>
<protein>
    <recommendedName>
        <fullName evidence="2">histidine kinase</fullName>
        <ecNumber evidence="2">2.7.13.3</ecNumber>
    </recommendedName>
</protein>
<evidence type="ECO:0000313" key="8">
    <source>
        <dbReference type="Proteomes" id="UP000306229"/>
    </source>
</evidence>
<dbReference type="KEGG" id="fbe:FF125_08410"/>
<reference evidence="7 8" key="1">
    <citation type="submission" date="2019-05" db="EMBL/GenBank/DDBJ databases">
        <title>Algicella ahnfeltiae gen. nov., sp. nov., a novel marine bacterium of the family Flavobacteriaceae isolated from a red alga.</title>
        <authorList>
            <person name="Nedashkovskaya O.I."/>
            <person name="Kukhlevskiy A.D."/>
            <person name="Kim S.-G."/>
            <person name="Zhukova N.V."/>
            <person name="Mikhailov V.V."/>
        </authorList>
    </citation>
    <scope>NUCLEOTIDE SEQUENCE [LARGE SCALE GENOMIC DNA]</scope>
    <source>
        <strain evidence="7 8">10Alg115</strain>
    </source>
</reference>
<organism evidence="7 8">
    <name type="scientific">Aureibaculum algae</name>
    <dbReference type="NCBI Taxonomy" id="2584122"/>
    <lineage>
        <taxon>Bacteria</taxon>
        <taxon>Pseudomonadati</taxon>
        <taxon>Bacteroidota</taxon>
        <taxon>Flavobacteriia</taxon>
        <taxon>Flavobacteriales</taxon>
        <taxon>Flavobacteriaceae</taxon>
        <taxon>Aureibaculum</taxon>
    </lineage>
</organism>
<feature type="domain" description="Histidine kinase" evidence="6">
    <location>
        <begin position="85"/>
        <end position="322"/>
    </location>
</feature>
<dbReference type="PANTHER" id="PTHR43065">
    <property type="entry name" value="SENSOR HISTIDINE KINASE"/>
    <property type="match status" value="1"/>
</dbReference>
<dbReference type="EC" id="2.7.13.3" evidence="2"/>
<dbReference type="InterPro" id="IPR036890">
    <property type="entry name" value="HATPase_C_sf"/>
</dbReference>
<dbReference type="AlphaFoldDB" id="A0A5B7TW29"/>
<dbReference type="SMART" id="SM00387">
    <property type="entry name" value="HATPase_c"/>
    <property type="match status" value="1"/>
</dbReference>
<keyword evidence="5" id="KW-0472">Membrane</keyword>
<evidence type="ECO:0000256" key="2">
    <source>
        <dbReference type="ARBA" id="ARBA00012438"/>
    </source>
</evidence>
<dbReference type="InterPro" id="IPR003594">
    <property type="entry name" value="HATPase_dom"/>
</dbReference>
<feature type="transmembrane region" description="Helical" evidence="5">
    <location>
        <begin position="13"/>
        <end position="33"/>
    </location>
</feature>
<evidence type="ECO:0000256" key="3">
    <source>
        <dbReference type="ARBA" id="ARBA00022553"/>
    </source>
</evidence>
<dbReference type="InterPro" id="IPR004358">
    <property type="entry name" value="Sig_transdc_His_kin-like_C"/>
</dbReference>
<dbReference type="PROSITE" id="PS50109">
    <property type="entry name" value="HIS_KIN"/>
    <property type="match status" value="1"/>
</dbReference>
<dbReference type="OrthoDB" id="9806995at2"/>
<keyword evidence="8" id="KW-1185">Reference proteome</keyword>
<proteinExistence type="predicted"/>
<feature type="coiled-coil region" evidence="4">
    <location>
        <begin position="35"/>
        <end position="66"/>
    </location>
</feature>
<evidence type="ECO:0000256" key="5">
    <source>
        <dbReference type="SAM" id="Phobius"/>
    </source>
</evidence>
<evidence type="ECO:0000313" key="7">
    <source>
        <dbReference type="EMBL" id="QCX41029.1"/>
    </source>
</evidence>
<dbReference type="Gene3D" id="1.10.287.130">
    <property type="match status" value="1"/>
</dbReference>
<keyword evidence="5" id="KW-0812">Transmembrane</keyword>
<accession>A0A5B7TW29</accession>
<evidence type="ECO:0000256" key="4">
    <source>
        <dbReference type="SAM" id="Coils"/>
    </source>
</evidence>
<sequence>MTFRISPPWWQTWWAYLIFGLIAASILRVYIAFRAKKLKRENKFLEEKVKERTNELEASIEDLKATQSQLIQSEKMASLGELTAGIAHEIQNPLNFVNNFSEINVELIDEMQEELKAGNPEEAIEISNDIKENQKKINHHGKRADSIVKGMLKHSRNTSGEKEPTNINAIADEYLRLAYHGLRAKDKSFNATLNTDFDESIGLINVAGQDMGRVILNLITNALHAISPNSKMPEKTVKDPTIWISTKKVGDQVIIKIKDNGSGIPKEIVDKIFQPFFTTKPSGQGTGLGLSMSYDIVRSHGGDLKVESQEGEGTTFTISIPK</sequence>
<dbReference type="GO" id="GO:0000155">
    <property type="term" value="F:phosphorelay sensor kinase activity"/>
    <property type="evidence" value="ECO:0007669"/>
    <property type="project" value="InterPro"/>
</dbReference>
<gene>
    <name evidence="7" type="ORF">FF125_08410</name>
</gene>